<feature type="compositionally biased region" description="Polar residues" evidence="1">
    <location>
        <begin position="443"/>
        <end position="461"/>
    </location>
</feature>
<feature type="region of interest" description="Disordered" evidence="1">
    <location>
        <begin position="443"/>
        <end position="478"/>
    </location>
</feature>
<protein>
    <submittedName>
        <fullName evidence="2">Uncharacterized protein</fullName>
    </submittedName>
</protein>
<evidence type="ECO:0000256" key="1">
    <source>
        <dbReference type="SAM" id="MobiDB-lite"/>
    </source>
</evidence>
<keyword evidence="3" id="KW-1185">Reference proteome</keyword>
<evidence type="ECO:0000313" key="2">
    <source>
        <dbReference type="EMBL" id="KAH6871821.1"/>
    </source>
</evidence>
<gene>
    <name evidence="2" type="ORF">B0T10DRAFT_590604</name>
</gene>
<comment type="caution">
    <text evidence="2">The sequence shown here is derived from an EMBL/GenBank/DDBJ whole genome shotgun (WGS) entry which is preliminary data.</text>
</comment>
<dbReference type="EMBL" id="JAGPYM010000050">
    <property type="protein sequence ID" value="KAH6871821.1"/>
    <property type="molecule type" value="Genomic_DNA"/>
</dbReference>
<dbReference type="Proteomes" id="UP000777438">
    <property type="component" value="Unassembled WGS sequence"/>
</dbReference>
<sequence>MGKGPPRLDKYRRLIARFYEALILLSIVQKVQGPHIIASHYDATLTASRRRFIKNLAFICDSDKGGEQTSSIAIQECENCFRFWLASNGQGNHKAAQSSPEKADFLKAILRRLQSAPTLSESQRKNEEGLISKDCAIFARRRLKKESRILANTVEKYLDQCGNVSLGHEGHEDLTRVEIEGLKSWLQQFGSNAPDNGYQTCLVAYNARNDPQMQTLRKLSHEMIDSIPPPSVIVACRTIRHFVGRLADHIRVPKQLVEDAMRMGHILDVHEVTAVEQPICETAPGIDSHTTLDGLLTRMFKDGDKNLPDTQLCISRLNQQVGLEARIKEQYSKLTDKPPLVHSEVQMLEHFHRNKLVYAENDRFVGTSKLSCFCCRLYFRHHPSRPVEPDSHEEVYLSWGPIKLPRGSNDLGFIEQRDILNLVIHDVRKPTLQSLRNTVSPQFHHPNSITGLSQSQNNVPLNTADGENVRTHETQRSC</sequence>
<proteinExistence type="predicted"/>
<feature type="compositionally biased region" description="Basic and acidic residues" evidence="1">
    <location>
        <begin position="467"/>
        <end position="478"/>
    </location>
</feature>
<organism evidence="2 3">
    <name type="scientific">Thelonectria olida</name>
    <dbReference type="NCBI Taxonomy" id="1576542"/>
    <lineage>
        <taxon>Eukaryota</taxon>
        <taxon>Fungi</taxon>
        <taxon>Dikarya</taxon>
        <taxon>Ascomycota</taxon>
        <taxon>Pezizomycotina</taxon>
        <taxon>Sordariomycetes</taxon>
        <taxon>Hypocreomycetidae</taxon>
        <taxon>Hypocreales</taxon>
        <taxon>Nectriaceae</taxon>
        <taxon>Thelonectria</taxon>
    </lineage>
</organism>
<dbReference type="OrthoDB" id="3251507at2759"/>
<name>A0A9P8VRV1_9HYPO</name>
<dbReference type="PANTHER" id="PTHR42037">
    <property type="match status" value="1"/>
</dbReference>
<dbReference type="AlphaFoldDB" id="A0A9P8VRV1"/>
<reference evidence="2 3" key="1">
    <citation type="journal article" date="2021" name="Nat. Commun.">
        <title>Genetic determinants of endophytism in the Arabidopsis root mycobiome.</title>
        <authorList>
            <person name="Mesny F."/>
            <person name="Miyauchi S."/>
            <person name="Thiergart T."/>
            <person name="Pickel B."/>
            <person name="Atanasova L."/>
            <person name="Karlsson M."/>
            <person name="Huettel B."/>
            <person name="Barry K.W."/>
            <person name="Haridas S."/>
            <person name="Chen C."/>
            <person name="Bauer D."/>
            <person name="Andreopoulos W."/>
            <person name="Pangilinan J."/>
            <person name="LaButti K."/>
            <person name="Riley R."/>
            <person name="Lipzen A."/>
            <person name="Clum A."/>
            <person name="Drula E."/>
            <person name="Henrissat B."/>
            <person name="Kohler A."/>
            <person name="Grigoriev I.V."/>
            <person name="Martin F.M."/>
            <person name="Hacquard S."/>
        </authorList>
    </citation>
    <scope>NUCLEOTIDE SEQUENCE [LARGE SCALE GENOMIC DNA]</scope>
    <source>
        <strain evidence="2 3">MPI-CAGE-CH-0241</strain>
    </source>
</reference>
<dbReference type="Pfam" id="PF14441">
    <property type="entry name" value="OTT_1508_deam"/>
    <property type="match status" value="1"/>
</dbReference>
<accession>A0A9P8VRV1</accession>
<evidence type="ECO:0000313" key="3">
    <source>
        <dbReference type="Proteomes" id="UP000777438"/>
    </source>
</evidence>
<dbReference type="PANTHER" id="PTHR42037:SF1">
    <property type="match status" value="1"/>
</dbReference>
<dbReference type="InterPro" id="IPR027796">
    <property type="entry name" value="OTT_1508_deam-like"/>
</dbReference>